<evidence type="ECO:0000313" key="1">
    <source>
        <dbReference type="EMBL" id="TRZ32699.1"/>
    </source>
</evidence>
<accession>A0A8B5W187</accession>
<evidence type="ECO:0008006" key="3">
    <source>
        <dbReference type="Google" id="ProtNLM"/>
    </source>
</evidence>
<proteinExistence type="predicted"/>
<dbReference type="EMBL" id="PDXQ01000001">
    <property type="protein sequence ID" value="TRZ32699.1"/>
    <property type="molecule type" value="Genomic_DNA"/>
</dbReference>
<organism evidence="1 2">
    <name type="scientific">Enterococcus avium</name>
    <name type="common">Streptococcus avium</name>
    <dbReference type="NCBI Taxonomy" id="33945"/>
    <lineage>
        <taxon>Bacteria</taxon>
        <taxon>Bacillati</taxon>
        <taxon>Bacillota</taxon>
        <taxon>Bacilli</taxon>
        <taxon>Lactobacillales</taxon>
        <taxon>Enterococcaceae</taxon>
        <taxon>Enterococcus</taxon>
    </lineage>
</organism>
<dbReference type="Proteomes" id="UP000316316">
    <property type="component" value="Unassembled WGS sequence"/>
</dbReference>
<reference evidence="1 2" key="1">
    <citation type="submission" date="2017-10" db="EMBL/GenBank/DDBJ databases">
        <title>FDA dAtabase for Regulatory Grade micrObial Sequences (FDA-ARGOS): Supporting development and validation of Infectious Disease Dx tests.</title>
        <authorList>
            <person name="Campos J."/>
            <person name="Goldberg B."/>
            <person name="Tallon L.J."/>
            <person name="Sadzewicz L."/>
            <person name="Sengamalay N."/>
            <person name="Ott S."/>
            <person name="Godinez A."/>
            <person name="Nagaraj S."/>
            <person name="Vyas G."/>
            <person name="Aluvathingal J."/>
            <person name="Nadendla S."/>
            <person name="Geyer C."/>
            <person name="Nandy P."/>
            <person name="Hobson J."/>
            <person name="Sichtig H."/>
        </authorList>
    </citation>
    <scope>NUCLEOTIDE SEQUENCE [LARGE SCALE GENOMIC DNA]</scope>
    <source>
        <strain evidence="1 2">FDAARGOS_185</strain>
    </source>
</reference>
<name>A0A8B5W187_ENTAV</name>
<dbReference type="AlphaFoldDB" id="A0A8B5W187"/>
<sequence>MNQLSIIERAVAELLPIGGERKINITDITKLVDLDRREVYAVIQSLRSKGVPIVATRGKEGGIFVAATNESERLQGLHPLRMQHMTTEETIRNIEQADLESWKKLLA</sequence>
<protein>
    <recommendedName>
        <fullName evidence="3">HTH domain-containing protein</fullName>
    </recommendedName>
</protein>
<dbReference type="RefSeq" id="WP_144324454.1">
    <property type="nucleotide sequence ID" value="NZ_JAOUSU010000045.1"/>
</dbReference>
<comment type="caution">
    <text evidence="1">The sequence shown here is derived from an EMBL/GenBank/DDBJ whole genome shotgun (WGS) entry which is preliminary data.</text>
</comment>
<gene>
    <name evidence="1" type="ORF">AUF17_00825</name>
</gene>
<evidence type="ECO:0000313" key="2">
    <source>
        <dbReference type="Proteomes" id="UP000316316"/>
    </source>
</evidence>